<keyword evidence="2" id="KW-1185">Reference proteome</keyword>
<comment type="caution">
    <text evidence="1">The sequence shown here is derived from an EMBL/GenBank/DDBJ whole genome shotgun (WGS) entry which is preliminary data.</text>
</comment>
<proteinExistence type="predicted"/>
<dbReference type="AlphaFoldDB" id="W7TDZ6"/>
<name>W7TDZ6_9STRA</name>
<dbReference type="EMBL" id="AZIL01001009">
    <property type="protein sequence ID" value="EWM25220.1"/>
    <property type="molecule type" value="Genomic_DNA"/>
</dbReference>
<sequence length="101" mass="11507">MGYLQGFWCQVNIERRNTSPTKIAGMYNEAIRGLSTKPLVVSHEVPEMDWRQLSAPVKILIPPSAHSLRRKCGKLSAHISLEESTRFFFLSLKEFVSTNTK</sequence>
<accession>W7TDZ6</accession>
<reference evidence="1 2" key="1">
    <citation type="journal article" date="2014" name="Mol. Plant">
        <title>Chromosome Scale Genome Assembly and Transcriptome Profiling of Nannochloropsis gaditana in Nitrogen Depletion.</title>
        <authorList>
            <person name="Corteggiani Carpinelli E."/>
            <person name="Telatin A."/>
            <person name="Vitulo N."/>
            <person name="Forcato C."/>
            <person name="D'Angelo M."/>
            <person name="Schiavon R."/>
            <person name="Vezzi A."/>
            <person name="Giacometti G.M."/>
            <person name="Morosinotto T."/>
            <person name="Valle G."/>
        </authorList>
    </citation>
    <scope>NUCLEOTIDE SEQUENCE [LARGE SCALE GENOMIC DNA]</scope>
    <source>
        <strain evidence="1 2">B-31</strain>
    </source>
</reference>
<gene>
    <name evidence="1" type="ORF">Naga_100790g2</name>
</gene>
<dbReference type="Proteomes" id="UP000019335">
    <property type="component" value="Chromosome 12"/>
</dbReference>
<evidence type="ECO:0000313" key="1">
    <source>
        <dbReference type="EMBL" id="EWM25220.1"/>
    </source>
</evidence>
<protein>
    <submittedName>
        <fullName evidence="1">Uncharacterized protein</fullName>
    </submittedName>
</protein>
<organism evidence="1 2">
    <name type="scientific">Nannochloropsis gaditana</name>
    <dbReference type="NCBI Taxonomy" id="72520"/>
    <lineage>
        <taxon>Eukaryota</taxon>
        <taxon>Sar</taxon>
        <taxon>Stramenopiles</taxon>
        <taxon>Ochrophyta</taxon>
        <taxon>Eustigmatophyceae</taxon>
        <taxon>Eustigmatales</taxon>
        <taxon>Monodopsidaceae</taxon>
        <taxon>Nannochloropsis</taxon>
    </lineage>
</organism>
<evidence type="ECO:0000313" key="2">
    <source>
        <dbReference type="Proteomes" id="UP000019335"/>
    </source>
</evidence>